<reference evidence="2 3" key="1">
    <citation type="journal article" date="2024" name="Genome Biol. Evol.">
        <title>Chromosome-level genome assembly of the viviparous eelpout Zoarces viviparus.</title>
        <authorList>
            <person name="Fuhrmann N."/>
            <person name="Brasseur M.V."/>
            <person name="Bakowski C.E."/>
            <person name="Podsiadlowski L."/>
            <person name="Prost S."/>
            <person name="Krehenwinkel H."/>
            <person name="Mayer C."/>
        </authorList>
    </citation>
    <scope>NUCLEOTIDE SEQUENCE [LARGE SCALE GENOMIC DNA]</scope>
    <source>
        <strain evidence="2">NO-MEL_2022_Ind0_liver</strain>
    </source>
</reference>
<keyword evidence="3" id="KW-1185">Reference proteome</keyword>
<gene>
    <name evidence="2" type="ORF">VZT92_020198</name>
</gene>
<evidence type="ECO:0008006" key="4">
    <source>
        <dbReference type="Google" id="ProtNLM"/>
    </source>
</evidence>
<feature type="region of interest" description="Disordered" evidence="1">
    <location>
        <begin position="1"/>
        <end position="38"/>
    </location>
</feature>
<dbReference type="PANTHER" id="PTHR37349:SF1">
    <property type="entry name" value="TESTIS-EXPRESSED PROTEIN 12"/>
    <property type="match status" value="1"/>
</dbReference>
<dbReference type="Proteomes" id="UP001488805">
    <property type="component" value="Unassembled WGS sequence"/>
</dbReference>
<dbReference type="PANTHER" id="PTHR37349">
    <property type="entry name" value="TESTIS-EXPRESSED PROTEIN 12"/>
    <property type="match status" value="1"/>
</dbReference>
<evidence type="ECO:0000313" key="3">
    <source>
        <dbReference type="Proteomes" id="UP001488805"/>
    </source>
</evidence>
<dbReference type="AlphaFoldDB" id="A0AAW1EDR0"/>
<name>A0AAW1EDR0_ZOAVI</name>
<dbReference type="EMBL" id="JBCEZU010000329">
    <property type="protein sequence ID" value="KAK9520302.1"/>
    <property type="molecule type" value="Genomic_DNA"/>
</dbReference>
<comment type="caution">
    <text evidence="2">The sequence shown here is derived from an EMBL/GenBank/DDBJ whole genome shotgun (WGS) entry which is preliminary data.</text>
</comment>
<proteinExistence type="predicted"/>
<evidence type="ECO:0000256" key="1">
    <source>
        <dbReference type="SAM" id="MobiDB-lite"/>
    </source>
</evidence>
<accession>A0AAW1EDR0</accession>
<organism evidence="2 3">
    <name type="scientific">Zoarces viviparus</name>
    <name type="common">Viviparous eelpout</name>
    <name type="synonym">Blennius viviparus</name>
    <dbReference type="NCBI Taxonomy" id="48416"/>
    <lineage>
        <taxon>Eukaryota</taxon>
        <taxon>Metazoa</taxon>
        <taxon>Chordata</taxon>
        <taxon>Craniata</taxon>
        <taxon>Vertebrata</taxon>
        <taxon>Euteleostomi</taxon>
        <taxon>Actinopterygii</taxon>
        <taxon>Neopterygii</taxon>
        <taxon>Teleostei</taxon>
        <taxon>Neoteleostei</taxon>
        <taxon>Acanthomorphata</taxon>
        <taxon>Eupercaria</taxon>
        <taxon>Perciformes</taxon>
        <taxon>Cottioidei</taxon>
        <taxon>Zoarcales</taxon>
        <taxon>Zoarcidae</taxon>
        <taxon>Zoarcinae</taxon>
        <taxon>Zoarces</taxon>
    </lineage>
</organism>
<dbReference type="InterPro" id="IPR029193">
    <property type="entry name" value="TEX12"/>
</dbReference>
<sequence>MAEKTIPLILNKRPANKTECTPANQEKSPKKRKSLSAPSAVESADVFQAAAADATRDVSMLFSKFAEMLSEIAAADSDQMKQLESILTEAQNLESYLKENKKHLRQTLSQIFDKLHE</sequence>
<evidence type="ECO:0000313" key="2">
    <source>
        <dbReference type="EMBL" id="KAK9520302.1"/>
    </source>
</evidence>
<protein>
    <recommendedName>
        <fullName evidence="4">Testis-expressed sequence 12 protein</fullName>
    </recommendedName>
</protein>
<dbReference type="Pfam" id="PF15219">
    <property type="entry name" value="TEX12"/>
    <property type="match status" value="1"/>
</dbReference>